<dbReference type="NCBIfam" id="TIGR01974">
    <property type="entry name" value="NDH_I_L"/>
    <property type="match status" value="1"/>
</dbReference>
<keyword evidence="10" id="KW-1185">Reference proteome</keyword>
<feature type="transmembrane region" description="Helical" evidence="6">
    <location>
        <begin position="179"/>
        <end position="201"/>
    </location>
</feature>
<evidence type="ECO:0000259" key="7">
    <source>
        <dbReference type="Pfam" id="PF00361"/>
    </source>
</evidence>
<dbReference type="NCBIfam" id="NF005141">
    <property type="entry name" value="PRK06590.1"/>
    <property type="match status" value="1"/>
</dbReference>
<comment type="caution">
    <text evidence="9">The sequence shown here is derived from an EMBL/GenBank/DDBJ whole genome shotgun (WGS) entry which is preliminary data.</text>
</comment>
<evidence type="ECO:0000259" key="8">
    <source>
        <dbReference type="Pfam" id="PF00662"/>
    </source>
</evidence>
<reference evidence="9 10" key="1">
    <citation type="journal article" date="2014" name="Nature">
        <title>An environmental bacterial taxon with a large and distinct metabolic repertoire.</title>
        <authorList>
            <person name="Wilson M.C."/>
            <person name="Mori T."/>
            <person name="Ruckert C."/>
            <person name="Uria A.R."/>
            <person name="Helf M.J."/>
            <person name="Takada K."/>
            <person name="Gernert C."/>
            <person name="Steffens U.A."/>
            <person name="Heycke N."/>
            <person name="Schmitt S."/>
            <person name="Rinke C."/>
            <person name="Helfrich E.J."/>
            <person name="Brachmann A.O."/>
            <person name="Gurgui C."/>
            <person name="Wakimoto T."/>
            <person name="Kracht M."/>
            <person name="Crusemann M."/>
            <person name="Hentschel U."/>
            <person name="Abe I."/>
            <person name="Matsunaga S."/>
            <person name="Kalinowski J."/>
            <person name="Takeyama H."/>
            <person name="Piel J."/>
        </authorList>
    </citation>
    <scope>NUCLEOTIDE SEQUENCE [LARGE SCALE GENOMIC DNA]</scope>
    <source>
        <strain evidence="10">TSY1</strain>
    </source>
</reference>
<dbReference type="Proteomes" id="UP000019141">
    <property type="component" value="Unassembled WGS sequence"/>
</dbReference>
<dbReference type="Pfam" id="PF00361">
    <property type="entry name" value="Proton_antipo_M"/>
    <property type="match status" value="1"/>
</dbReference>
<dbReference type="AlphaFoldDB" id="W4LGF6"/>
<dbReference type="PANTHER" id="PTHR42829">
    <property type="entry name" value="NADH-UBIQUINONE OXIDOREDUCTASE CHAIN 5"/>
    <property type="match status" value="1"/>
</dbReference>
<feature type="domain" description="NADH-Ubiquinone oxidoreductase (complex I) chain 5 N-terminal" evidence="8">
    <location>
        <begin position="1"/>
        <end position="24"/>
    </location>
</feature>
<sequence length="539" mass="59426">GVGLLIHIYSTGYMHDEVDYSRYFTYLNLFVGAMLILVLADNYLLMFVGWEGVGLCSYLLIGFWYTRKSASDAGKKAFIVNRIGDFGFMLAVLLLFVTLQTTDMLQVEDALAHKQVSVGVMTAIALLLFVGAVGKSAQVPLYVWLPDAMEGPTPVSALIHAATMVTAGVYMIARSSVLFTLAPVAAGIVAAVGVLTALFAATMALTATDIKRVLAYSTVSQLGYMVFAAGIGAYMAAVFHLVTHAFFKALLFLGAGSVIHGLHEEQDMRKMGGLRTLMPTTHWTMFVATLAIAGIFPLAGFWSKDEILAGAIKSGGINVLWWAIALVTAFMTSFYMFRLYYMTFHGEPRMPDDVKAHVHESPPSMRVPLMLLAVLSIVGGFLGVPPEGGALHHFLEPVFHKAFELSGGHHKFAMIDVVLMVVSLAVAIVGWLMAYRFYVQSPQLPEQWAERWRGYYNLLVNKYYVDERYAAVFIKPVYALSQVLWRWVDDFVIDGIVNLMGKIVELIGEGVRWFQTGNVRTYAVVLVAGTLYVLWQLIG</sequence>
<feature type="transmembrane region" description="Helical" evidence="6">
    <location>
        <begin position="77"/>
        <end position="96"/>
    </location>
</feature>
<dbReference type="GO" id="GO:0042773">
    <property type="term" value="P:ATP synthesis coupled electron transport"/>
    <property type="evidence" value="ECO:0007669"/>
    <property type="project" value="InterPro"/>
</dbReference>
<evidence type="ECO:0000313" key="10">
    <source>
        <dbReference type="Proteomes" id="UP000019141"/>
    </source>
</evidence>
<organism evidence="9 10">
    <name type="scientific">Entotheonella factor</name>
    <dbReference type="NCBI Taxonomy" id="1429438"/>
    <lineage>
        <taxon>Bacteria</taxon>
        <taxon>Pseudomonadati</taxon>
        <taxon>Nitrospinota/Tectimicrobiota group</taxon>
        <taxon>Candidatus Tectimicrobiota</taxon>
        <taxon>Candidatus Entotheonellia</taxon>
        <taxon>Candidatus Entotheonellales</taxon>
        <taxon>Candidatus Entotheonellaceae</taxon>
        <taxon>Candidatus Entotheonella</taxon>
    </lineage>
</organism>
<keyword evidence="2 5" id="KW-0812">Transmembrane</keyword>
<feature type="transmembrane region" description="Helical" evidence="6">
    <location>
        <begin position="412"/>
        <end position="434"/>
    </location>
</feature>
<dbReference type="GO" id="GO:0008137">
    <property type="term" value="F:NADH dehydrogenase (ubiquinone) activity"/>
    <property type="evidence" value="ECO:0007669"/>
    <property type="project" value="InterPro"/>
</dbReference>
<dbReference type="InterPro" id="IPR003945">
    <property type="entry name" value="NU5C-like"/>
</dbReference>
<dbReference type="GO" id="GO:0012505">
    <property type="term" value="C:endomembrane system"/>
    <property type="evidence" value="ECO:0007669"/>
    <property type="project" value="UniProtKB-SubCell"/>
</dbReference>
<dbReference type="HOGENOM" id="CLU_504846_0_0_7"/>
<dbReference type="InterPro" id="IPR001750">
    <property type="entry name" value="ND/Mrp_TM"/>
</dbReference>
<comment type="subcellular location">
    <subcellularLocation>
        <location evidence="1">Endomembrane system</location>
        <topology evidence="1">Multi-pass membrane protein</topology>
    </subcellularLocation>
    <subcellularLocation>
        <location evidence="5">Membrane</location>
        <topology evidence="5">Multi-pass membrane protein</topology>
    </subcellularLocation>
</comment>
<dbReference type="PRINTS" id="PR01434">
    <property type="entry name" value="NADHDHGNASE5"/>
</dbReference>
<dbReference type="Gene3D" id="1.20.5.2700">
    <property type="match status" value="1"/>
</dbReference>
<gene>
    <name evidence="9" type="ORF">ETSY1_24005</name>
</gene>
<evidence type="ECO:0000256" key="1">
    <source>
        <dbReference type="ARBA" id="ARBA00004127"/>
    </source>
</evidence>
<feature type="transmembrane region" description="Helical" evidence="6">
    <location>
        <begin position="23"/>
        <end position="40"/>
    </location>
</feature>
<evidence type="ECO:0000256" key="6">
    <source>
        <dbReference type="SAM" id="Phobius"/>
    </source>
</evidence>
<dbReference type="GO" id="GO:0015990">
    <property type="term" value="P:electron transport coupled proton transport"/>
    <property type="evidence" value="ECO:0007669"/>
    <property type="project" value="TreeGrafter"/>
</dbReference>
<feature type="domain" description="NADH:quinone oxidoreductase/Mrp antiporter transmembrane" evidence="7">
    <location>
        <begin position="40"/>
        <end position="331"/>
    </location>
</feature>
<feature type="transmembrane region" description="Helical" evidence="6">
    <location>
        <begin position="116"/>
        <end position="134"/>
    </location>
</feature>
<dbReference type="InterPro" id="IPR018393">
    <property type="entry name" value="NADHpl_OxRdtase_5_subgr"/>
</dbReference>
<accession>W4LGF6</accession>
<dbReference type="EMBL" id="AZHW01000704">
    <property type="protein sequence ID" value="ETW97092.1"/>
    <property type="molecule type" value="Genomic_DNA"/>
</dbReference>
<proteinExistence type="predicted"/>
<dbReference type="InterPro" id="IPR001516">
    <property type="entry name" value="Proton_antipo_N"/>
</dbReference>
<keyword evidence="4 6" id="KW-0472">Membrane</keyword>
<feature type="transmembrane region" description="Helical" evidence="6">
    <location>
        <begin position="155"/>
        <end position="173"/>
    </location>
</feature>
<keyword evidence="3 6" id="KW-1133">Transmembrane helix</keyword>
<dbReference type="GO" id="GO:0003954">
    <property type="term" value="F:NADH dehydrogenase activity"/>
    <property type="evidence" value="ECO:0007669"/>
    <property type="project" value="TreeGrafter"/>
</dbReference>
<feature type="transmembrane region" description="Helical" evidence="6">
    <location>
        <begin position="283"/>
        <end position="303"/>
    </location>
</feature>
<evidence type="ECO:0008006" key="11">
    <source>
        <dbReference type="Google" id="ProtNLM"/>
    </source>
</evidence>
<name>W4LGF6_ENTF1</name>
<protein>
    <recommendedName>
        <fullName evidence="11">NADH:ubiquinone oxidoreductase subunit L</fullName>
    </recommendedName>
</protein>
<feature type="transmembrane region" description="Helical" evidence="6">
    <location>
        <begin position="319"/>
        <end position="341"/>
    </location>
</feature>
<feature type="non-terminal residue" evidence="9">
    <location>
        <position position="1"/>
    </location>
</feature>
<evidence type="ECO:0000256" key="2">
    <source>
        <dbReference type="ARBA" id="ARBA00022692"/>
    </source>
</evidence>
<dbReference type="GO" id="GO:0016020">
    <property type="term" value="C:membrane"/>
    <property type="evidence" value="ECO:0007669"/>
    <property type="project" value="UniProtKB-SubCell"/>
</dbReference>
<dbReference type="PANTHER" id="PTHR42829:SF2">
    <property type="entry name" value="NADH-UBIQUINONE OXIDOREDUCTASE CHAIN 5"/>
    <property type="match status" value="1"/>
</dbReference>
<feature type="transmembrane region" description="Helical" evidence="6">
    <location>
        <begin position="367"/>
        <end position="384"/>
    </location>
</feature>
<feature type="transmembrane region" description="Helical" evidence="6">
    <location>
        <begin position="519"/>
        <end position="538"/>
    </location>
</feature>
<feature type="transmembrane region" description="Helical" evidence="6">
    <location>
        <begin position="213"/>
        <end position="239"/>
    </location>
</feature>
<evidence type="ECO:0000256" key="3">
    <source>
        <dbReference type="ARBA" id="ARBA00022989"/>
    </source>
</evidence>
<feature type="transmembrane region" description="Helical" evidence="6">
    <location>
        <begin position="46"/>
        <end position="65"/>
    </location>
</feature>
<dbReference type="Pfam" id="PF00662">
    <property type="entry name" value="Proton_antipo_N"/>
    <property type="match status" value="1"/>
</dbReference>
<dbReference type="PATRIC" id="fig|1429438.4.peg.4609"/>
<feature type="transmembrane region" description="Helical" evidence="6">
    <location>
        <begin position="245"/>
        <end position="262"/>
    </location>
</feature>
<evidence type="ECO:0000256" key="4">
    <source>
        <dbReference type="ARBA" id="ARBA00023136"/>
    </source>
</evidence>
<evidence type="ECO:0000313" key="9">
    <source>
        <dbReference type="EMBL" id="ETW97092.1"/>
    </source>
</evidence>
<evidence type="ECO:0000256" key="5">
    <source>
        <dbReference type="RuleBase" id="RU000320"/>
    </source>
</evidence>